<feature type="transmembrane region" description="Helical" evidence="7">
    <location>
        <begin position="71"/>
        <end position="93"/>
    </location>
</feature>
<evidence type="ECO:0000313" key="9">
    <source>
        <dbReference type="EMBL" id="VAW45344.1"/>
    </source>
</evidence>
<feature type="compositionally biased region" description="Gly residues" evidence="6">
    <location>
        <begin position="525"/>
        <end position="537"/>
    </location>
</feature>
<evidence type="ECO:0000259" key="8">
    <source>
        <dbReference type="PROSITE" id="PS50234"/>
    </source>
</evidence>
<dbReference type="InterPro" id="IPR036465">
    <property type="entry name" value="vWFA_dom_sf"/>
</dbReference>
<dbReference type="Gene3D" id="3.40.50.410">
    <property type="entry name" value="von Willebrand factor, type A domain"/>
    <property type="match status" value="1"/>
</dbReference>
<organism evidence="9">
    <name type="scientific">hydrothermal vent metagenome</name>
    <dbReference type="NCBI Taxonomy" id="652676"/>
    <lineage>
        <taxon>unclassified sequences</taxon>
        <taxon>metagenomes</taxon>
        <taxon>ecological metagenomes</taxon>
    </lineage>
</organism>
<evidence type="ECO:0000256" key="6">
    <source>
        <dbReference type="SAM" id="MobiDB-lite"/>
    </source>
</evidence>
<feature type="region of interest" description="Disordered" evidence="6">
    <location>
        <begin position="509"/>
        <end position="591"/>
    </location>
</feature>
<evidence type="ECO:0000256" key="1">
    <source>
        <dbReference type="ARBA" id="ARBA00022475"/>
    </source>
</evidence>
<feature type="compositionally biased region" description="Polar residues" evidence="6">
    <location>
        <begin position="571"/>
        <end position="591"/>
    </location>
</feature>
<dbReference type="PROSITE" id="PS50293">
    <property type="entry name" value="TPR_REGION"/>
    <property type="match status" value="1"/>
</dbReference>
<evidence type="ECO:0000256" key="5">
    <source>
        <dbReference type="SAM" id="Coils"/>
    </source>
</evidence>
<keyword evidence="3 7" id="KW-1133">Transmembrane helix</keyword>
<dbReference type="InterPro" id="IPR011990">
    <property type="entry name" value="TPR-like_helical_dom_sf"/>
</dbReference>
<feature type="domain" description="VWFA" evidence="8">
    <location>
        <begin position="110"/>
        <end position="315"/>
    </location>
</feature>
<dbReference type="SMART" id="SM00028">
    <property type="entry name" value="TPR"/>
    <property type="match status" value="2"/>
</dbReference>
<keyword evidence="1" id="KW-1003">Cell membrane</keyword>
<dbReference type="EMBL" id="UOFB01000078">
    <property type="protein sequence ID" value="VAW45344.1"/>
    <property type="molecule type" value="Genomic_DNA"/>
</dbReference>
<dbReference type="InterPro" id="IPR019734">
    <property type="entry name" value="TPR_rpt"/>
</dbReference>
<keyword evidence="5" id="KW-0175">Coiled coil</keyword>
<feature type="transmembrane region" description="Helical" evidence="7">
    <location>
        <begin position="368"/>
        <end position="386"/>
    </location>
</feature>
<evidence type="ECO:0000256" key="4">
    <source>
        <dbReference type="ARBA" id="ARBA00023136"/>
    </source>
</evidence>
<reference evidence="9" key="1">
    <citation type="submission" date="2018-06" db="EMBL/GenBank/DDBJ databases">
        <authorList>
            <person name="Zhirakovskaya E."/>
        </authorList>
    </citation>
    <scope>NUCLEOTIDE SEQUENCE</scope>
</reference>
<dbReference type="AlphaFoldDB" id="A0A3B0WNW4"/>
<dbReference type="PANTHER" id="PTHR22550">
    <property type="entry name" value="SPORE GERMINATION PROTEIN"/>
    <property type="match status" value="1"/>
</dbReference>
<keyword evidence="4 7" id="KW-0472">Membrane</keyword>
<dbReference type="InterPro" id="IPR050768">
    <property type="entry name" value="UPF0353/GerABKA_families"/>
</dbReference>
<feature type="transmembrane region" description="Helical" evidence="7">
    <location>
        <begin position="334"/>
        <end position="356"/>
    </location>
</feature>
<dbReference type="Pfam" id="PF13519">
    <property type="entry name" value="VWA_2"/>
    <property type="match status" value="1"/>
</dbReference>
<dbReference type="SMART" id="SM00327">
    <property type="entry name" value="VWA"/>
    <property type="match status" value="1"/>
</dbReference>
<protein>
    <recommendedName>
        <fullName evidence="8">VWFA domain-containing protein</fullName>
    </recommendedName>
</protein>
<evidence type="ECO:0000256" key="7">
    <source>
        <dbReference type="SAM" id="Phobius"/>
    </source>
</evidence>
<dbReference type="InterPro" id="IPR002035">
    <property type="entry name" value="VWF_A"/>
</dbReference>
<proteinExistence type="predicted"/>
<evidence type="ECO:0000256" key="2">
    <source>
        <dbReference type="ARBA" id="ARBA00022692"/>
    </source>
</evidence>
<dbReference type="PANTHER" id="PTHR22550:SF5">
    <property type="entry name" value="LEUCINE ZIPPER PROTEIN 4"/>
    <property type="match status" value="1"/>
</dbReference>
<dbReference type="Gene3D" id="1.25.40.10">
    <property type="entry name" value="Tetratricopeptide repeat domain"/>
    <property type="match status" value="1"/>
</dbReference>
<sequence>MTLLDTLLNNDLQWRNATWLWALLFPLFLGLIKYLIHTKQQQTYADSYLWPWVSASITTEKQAFKKILPPYQIPLASLFMALAWCCLIIALAGPRSLIYTPNTASREGVDILVSIDLSHSMTATDRYPNRFLFAKSLIESMTKQLEPSDRLALQAFAGQPHIVSPLSEDHSLFQHFINLLEPNLLPLQGSWLERAILEGFNHLNQTGGKSRLLILFTNGAPDFWQAPLLPESLLKKSFFLKQTNPIQLLIVGVGLPSASTLNDPTDAHKIWRVNGQVVQSRLEESHLKKLAQRYGGDYLRADTSHSFMQQLLKAIALPAGERPPQQDRAIWQDYAPPLIAIGFALLLIAFYLLGLFNRIHALKHRRSSHYSLLWMTGLLAISLYSVPQTATAASLKKHTITTLQQADHAYKNGQYETAYQLYTQVTSFQGAFGAGDAAYQLGHIETALFYFRQAAWQATQESDRAKALFNLGNGYYQVALFEYAIQSYQQALLYQPNYDKALHNLSLAQQAKASQPPKNRRKGGGEGNGEGKQGGEGENSDGAFYGGQKPNKSDHSEQGFGSDGDAPEGSKQGNQITLPEPAQSTQYQRSPSTHAIVLNESTNPLNSKGTLILEQQQKQQRAARFKQRIQQLEDNQKALLQRLFEREAGFHAPQERPHPIPGVQPW</sequence>
<feature type="coiled-coil region" evidence="5">
    <location>
        <begin position="615"/>
        <end position="642"/>
    </location>
</feature>
<dbReference type="SUPFAM" id="SSF53300">
    <property type="entry name" value="vWA-like"/>
    <property type="match status" value="1"/>
</dbReference>
<dbReference type="PROSITE" id="PS50005">
    <property type="entry name" value="TPR"/>
    <property type="match status" value="1"/>
</dbReference>
<feature type="transmembrane region" description="Helical" evidence="7">
    <location>
        <begin position="18"/>
        <end position="36"/>
    </location>
</feature>
<evidence type="ECO:0000256" key="3">
    <source>
        <dbReference type="ARBA" id="ARBA00022989"/>
    </source>
</evidence>
<accession>A0A3B0WNW4</accession>
<dbReference type="PROSITE" id="PS50234">
    <property type="entry name" value="VWFA"/>
    <property type="match status" value="1"/>
</dbReference>
<name>A0A3B0WNW4_9ZZZZ</name>
<gene>
    <name evidence="9" type="ORF">MNBD_GAMMA04-754</name>
</gene>
<keyword evidence="2 7" id="KW-0812">Transmembrane</keyword>
<dbReference type="SUPFAM" id="SSF48452">
    <property type="entry name" value="TPR-like"/>
    <property type="match status" value="1"/>
</dbReference>